<dbReference type="Proteomes" id="UP000229433">
    <property type="component" value="Unassembled WGS sequence"/>
</dbReference>
<keyword evidence="4" id="KW-1185">Reference proteome</keyword>
<sequence length="1112" mass="125243">MKKNVYVLSMILALLLLCCKDQTPQKTKSKEPLQSSTFKVFEKVSPKQSKIFFSNKIEPNLNSLNNLFDFDYFYNGAGVGLADLNNDNQLDIFFCGNQAENKLYLNKGDLVFEDVSESAGINIGKNWSNGVTFVDINQDDLLDIYVSQGGPNQRYNRKNLLYVNQGNGKFEEQAESYGLADMGISTQSVFFDYDKDGDLDCFVMNEAELYGLGPVALLKESQKNDESKYFNSSHLYENKNGKYVDVTEKAGLLQPLFGLGLCVSDINNDGWMDIYVASDYYIPDALYINTKNGGFTNAIKQFTNQTSYYGMGVDIADTNNDTLQDIFVLDMASSDHIRSKTLMASMNTSQFDYLVNEAGFQHQYMFNSLQLNRGFSKFDNVAHLTHTANTDWSWSVLMMDFDMDGDKDIHITNGYRQYALDNDLQNKVVEAKIKFRGQVPLEVKQDLYNSMPSEKLQNILYENKGLLDFEENALSWGLDDYTFSNGAAAGDLDNDGDLDLVVNNIDDTALIYQNKTRESQDRHFLKIKAVAGANSESFPKITLHYSGKTQFDESKRVRGYMSAQENISYFGLGKHQIIDTINILWPSGKSQRILNTPVDTLLVINEENAILRPSHQTTPTLFERQELVSLGLDFAHKENDYDDFIKEILLPYKQSTPGPFITLGDINNDGLEDIFIGGASGQAGGIFVQSDTGFKQMSVPALIEDKGFEDMEALFFDYNNDSYMDLYIVSGGNEFDQDAAYTDRLYINQKGQSFKRAKDIITGEAANGRAVAKIDFDKDGDDDLIIGNRIIPQNYPVPMASQILENDNGVFKNVTEKVAPDLSEFGMVNDIFVTDYNSDGEPDFIVVGEWTDIGFFKNNNGKFEKTSPIINNPTNKGWWFSITQTDINGDDKPDYVIGNVGENIKFSASPEKPFKIYTDDFDNNGVPDIVLSKKYKGTYVPVRGRECSSQQMPFIKEKFPTYSSFAHASLKDVYGDKLEKSYVSEATEFNSVILINQGESKFKKQALPKEAQISPILSGVSYDINGDGFEDLILAGNLYETEVETPRLDSFCATVLISDRDQNYTPLQPYKTGLYMNGNVKNIQHMKFQDKDLLLYSRNNSKLGGFFLSDQE</sequence>
<evidence type="ECO:0000256" key="1">
    <source>
        <dbReference type="ARBA" id="ARBA00022729"/>
    </source>
</evidence>
<dbReference type="PANTHER" id="PTHR16026:SF0">
    <property type="entry name" value="CARTILAGE ACIDIC PROTEIN 1"/>
    <property type="match status" value="1"/>
</dbReference>
<keyword evidence="1" id="KW-0732">Signal</keyword>
<comment type="caution">
    <text evidence="3">The sequence shown here is derived from an EMBL/GenBank/DDBJ whole genome shotgun (WGS) entry which is preliminary data.</text>
</comment>
<name>A0A2G1VRR9_9FLAO</name>
<dbReference type="PANTHER" id="PTHR16026">
    <property type="entry name" value="CARTILAGE ACIDIC PROTEIN 1"/>
    <property type="match status" value="1"/>
</dbReference>
<feature type="domain" description="ASPIC/UnbV" evidence="2">
    <location>
        <begin position="540"/>
        <end position="602"/>
    </location>
</feature>
<gene>
    <name evidence="3" type="ORF">CJ305_09095</name>
</gene>
<organism evidence="3 4">
    <name type="scientific">Leeuwenhoekiella nanhaiensis</name>
    <dbReference type="NCBI Taxonomy" id="1655491"/>
    <lineage>
        <taxon>Bacteria</taxon>
        <taxon>Pseudomonadati</taxon>
        <taxon>Bacteroidota</taxon>
        <taxon>Flavobacteriia</taxon>
        <taxon>Flavobacteriales</taxon>
        <taxon>Flavobacteriaceae</taxon>
        <taxon>Leeuwenhoekiella</taxon>
    </lineage>
</organism>
<dbReference type="Pfam" id="PF07593">
    <property type="entry name" value="UnbV_ASPIC"/>
    <property type="match status" value="1"/>
</dbReference>
<dbReference type="InterPro" id="IPR028994">
    <property type="entry name" value="Integrin_alpha_N"/>
</dbReference>
<proteinExistence type="predicted"/>
<protein>
    <recommendedName>
        <fullName evidence="2">ASPIC/UnbV domain-containing protein</fullName>
    </recommendedName>
</protein>
<reference evidence="3 4" key="1">
    <citation type="submission" date="2017-08" db="EMBL/GenBank/DDBJ databases">
        <title>The whole genome shortgun sequences of strain Leeuwenhoekiella nanhaiensis G18 from the South China Sea.</title>
        <authorList>
            <person name="Liu Q."/>
        </authorList>
    </citation>
    <scope>NUCLEOTIDE SEQUENCE [LARGE SCALE GENOMIC DNA]</scope>
    <source>
        <strain evidence="3 4">G18</strain>
    </source>
</reference>
<evidence type="ECO:0000313" key="3">
    <source>
        <dbReference type="EMBL" id="PHQ29466.1"/>
    </source>
</evidence>
<dbReference type="AlphaFoldDB" id="A0A2G1VRR9"/>
<dbReference type="InterPro" id="IPR013517">
    <property type="entry name" value="FG-GAP"/>
</dbReference>
<dbReference type="EMBL" id="NQXA01000004">
    <property type="protein sequence ID" value="PHQ29466.1"/>
    <property type="molecule type" value="Genomic_DNA"/>
</dbReference>
<dbReference type="Gene3D" id="2.130.10.130">
    <property type="entry name" value="Integrin alpha, N-terminal"/>
    <property type="match status" value="3"/>
</dbReference>
<accession>A0A2G1VRR9</accession>
<dbReference type="OrthoDB" id="9816120at2"/>
<dbReference type="Pfam" id="PF13517">
    <property type="entry name" value="FG-GAP_3"/>
    <property type="match status" value="4"/>
</dbReference>
<evidence type="ECO:0000259" key="2">
    <source>
        <dbReference type="Pfam" id="PF07593"/>
    </source>
</evidence>
<evidence type="ECO:0000313" key="4">
    <source>
        <dbReference type="Proteomes" id="UP000229433"/>
    </source>
</evidence>
<dbReference type="RefSeq" id="WP_099645966.1">
    <property type="nucleotide sequence ID" value="NZ_KZ319290.1"/>
</dbReference>
<dbReference type="InterPro" id="IPR027039">
    <property type="entry name" value="Crtac1"/>
</dbReference>
<dbReference type="InterPro" id="IPR011519">
    <property type="entry name" value="UnbV_ASPIC"/>
</dbReference>
<dbReference type="SUPFAM" id="SSF69318">
    <property type="entry name" value="Integrin alpha N-terminal domain"/>
    <property type="match status" value="3"/>
</dbReference>